<dbReference type="EMBL" id="LOHG01000005">
    <property type="protein sequence ID" value="MCI8209981.1"/>
    <property type="molecule type" value="Genomic_DNA"/>
</dbReference>
<dbReference type="InterPro" id="IPR021331">
    <property type="entry name" value="Hva1_TUDOR"/>
</dbReference>
<proteinExistence type="predicted"/>
<name>A0ABS9ZHA5_9PSED</name>
<feature type="domain" description="Hypervirulence associated protein TUDOR" evidence="2">
    <location>
        <begin position="8"/>
        <end position="66"/>
    </location>
</feature>
<evidence type="ECO:0000313" key="3">
    <source>
        <dbReference type="EMBL" id="MCI8209981.1"/>
    </source>
</evidence>
<organism evidence="3 4">
    <name type="scientific">Pseudomonas maioricensis</name>
    <dbReference type="NCBI Taxonomy" id="1766623"/>
    <lineage>
        <taxon>Bacteria</taxon>
        <taxon>Pseudomonadati</taxon>
        <taxon>Pseudomonadota</taxon>
        <taxon>Gammaproteobacteria</taxon>
        <taxon>Pseudomonadales</taxon>
        <taxon>Pseudomonadaceae</taxon>
        <taxon>Pseudomonas</taxon>
    </lineage>
</organism>
<dbReference type="Gene3D" id="2.30.30.1060">
    <property type="match status" value="1"/>
</dbReference>
<accession>A0ABS9ZHA5</accession>
<sequence length="69" mass="7684">MTTTFKSGDAVSWNSEAGEIHGKVTKVHVKDVEFMGKHRPASKEHPQYEVKSDKTGHLAMHHGSALSRR</sequence>
<keyword evidence="4" id="KW-1185">Reference proteome</keyword>
<feature type="region of interest" description="Disordered" evidence="1">
    <location>
        <begin position="36"/>
        <end position="69"/>
    </location>
</feature>
<dbReference type="RefSeq" id="WP_243245930.1">
    <property type="nucleotide sequence ID" value="NZ_LOHG01000005.1"/>
</dbReference>
<reference evidence="3 4" key="1">
    <citation type="submission" date="2015-12" db="EMBL/GenBank/DDBJ databases">
        <title>Phylogenomics in the description of a new species in the Pseudomonas syringae group.</title>
        <authorList>
            <person name="Busquets A."/>
            <person name="Gomila M."/>
            <person name="Beiki F."/>
            <person name="Rahimian H."/>
            <person name="Mulet M."/>
            <person name="Sanchez D."/>
            <person name="Garcia-Valdes E."/>
            <person name="Lalucat J."/>
        </authorList>
    </citation>
    <scope>NUCLEOTIDE SEQUENCE [LARGE SCALE GENOMIC DNA]</scope>
    <source>
        <strain evidence="3 4">S25</strain>
    </source>
</reference>
<evidence type="ECO:0000256" key="1">
    <source>
        <dbReference type="SAM" id="MobiDB-lite"/>
    </source>
</evidence>
<evidence type="ECO:0000259" key="2">
    <source>
        <dbReference type="Pfam" id="PF11160"/>
    </source>
</evidence>
<protein>
    <recommendedName>
        <fullName evidence="2">Hypervirulence associated protein TUDOR domain-containing protein</fullName>
    </recommendedName>
</protein>
<comment type="caution">
    <text evidence="3">The sequence shown here is derived from an EMBL/GenBank/DDBJ whole genome shotgun (WGS) entry which is preliminary data.</text>
</comment>
<dbReference type="Proteomes" id="UP001320513">
    <property type="component" value="Unassembled WGS sequence"/>
</dbReference>
<dbReference type="Pfam" id="PF11160">
    <property type="entry name" value="Hva1_TUDOR"/>
    <property type="match status" value="1"/>
</dbReference>
<gene>
    <name evidence="3" type="ORF">AUC61_10590</name>
</gene>
<feature type="compositionally biased region" description="Basic and acidic residues" evidence="1">
    <location>
        <begin position="36"/>
        <end position="56"/>
    </location>
</feature>
<evidence type="ECO:0000313" key="4">
    <source>
        <dbReference type="Proteomes" id="UP001320513"/>
    </source>
</evidence>